<dbReference type="Pfam" id="PF00501">
    <property type="entry name" value="AMP-binding"/>
    <property type="match status" value="1"/>
</dbReference>
<dbReference type="Proteomes" id="UP000094285">
    <property type="component" value="Unassembled WGS sequence"/>
</dbReference>
<keyword evidence="5" id="KW-1185">Reference proteome</keyword>
<evidence type="ECO:0000256" key="2">
    <source>
        <dbReference type="ARBA" id="ARBA00022840"/>
    </source>
</evidence>
<name>A0A1E4SLT4_9ASCO</name>
<evidence type="ECO:0000313" key="5">
    <source>
        <dbReference type="Proteomes" id="UP000094285"/>
    </source>
</evidence>
<dbReference type="AlphaFoldDB" id="A0A1E4SLT4"/>
<accession>A0A1E4SLT4</accession>
<dbReference type="GeneID" id="30980476"/>
<keyword evidence="1" id="KW-0547">Nucleotide-binding</keyword>
<keyword evidence="2" id="KW-0067">ATP-binding</keyword>
<dbReference type="GO" id="GO:0016020">
    <property type="term" value="C:membrane"/>
    <property type="evidence" value="ECO:0007669"/>
    <property type="project" value="TreeGrafter"/>
</dbReference>
<evidence type="ECO:0000313" key="4">
    <source>
        <dbReference type="EMBL" id="ODV80483.1"/>
    </source>
</evidence>
<dbReference type="InterPro" id="IPR000873">
    <property type="entry name" value="AMP-dep_synth/lig_dom"/>
</dbReference>
<gene>
    <name evidence="4" type="ORF">CANTADRAFT_151171</name>
</gene>
<dbReference type="GO" id="GO:0004467">
    <property type="term" value="F:long-chain fatty acid-CoA ligase activity"/>
    <property type="evidence" value="ECO:0007669"/>
    <property type="project" value="TreeGrafter"/>
</dbReference>
<protein>
    <submittedName>
        <fullName evidence="4">Long-chain-fatty-acid CoA ligase</fullName>
    </submittedName>
</protein>
<dbReference type="PANTHER" id="PTHR43272:SF33">
    <property type="entry name" value="AMP-BINDING DOMAIN-CONTAINING PROTEIN-RELATED"/>
    <property type="match status" value="1"/>
</dbReference>
<evidence type="ECO:0000256" key="1">
    <source>
        <dbReference type="ARBA" id="ARBA00022741"/>
    </source>
</evidence>
<sequence>MSQSIIKEDAVYVDKVIRLNLPWDPTSTANAVPIPGSQKPGHSAVYRNAYSPNKLVSTVHPSITTLHQLFEHSAQVNGPDRCFGTREQLADGTFGDYVFNDYNNAHKRKTDIGAGIFWVLQNNPYRTDSEAHARIQYDPNATESPFIVTLFSANREEWALTDLACVSYSLTNTALYSTLGPDTSNYILELTESPIVICSKDKVRSILELKQKYQDSLASLILVVSMEALDVAHDSDLFQLAKANRISLIDFKLLEKLGEINPLPEIPPKPETVYTISFTSGTTGAHPKGVVLTHANAMSSVTFCFSNMTSADKGTTYCFLPLAHIFQRMNLLGTLFMGYAIGFPQSTSPLTLLDDVQNLDPHVLSLVPRVYTKMEAGIKAQTVNNDESPILKYLFTKAVEKKMELQSKEDNARGHHILYDRLIGRLRLKLGFGNMEMFTIGSAPVSPDTLKFLKAILGVGISQGYGLTESFAGVCSSLKFEANPGSCGPICLTTEMRLREVPEMNYTANSPQGPSGEILLRGPQIFSHYYKNPEETKKAFDDEGWFRTGDIATVNPTNGRIYIVDRVKNFFKLAQGEYIMPEKIENAYLNRFPVVSQLYVHGDPLQTYLVGVVGLDPATIEKYISKKFGVTITNEKEIVEFFKDPKHKTALLKDMNESIGGVLQGFEKVHNIFVDFEPLTVERDIVTPTLKIKRPLAAKFFKEVFKNLYEEGSLVKGSKL</sequence>
<reference evidence="5" key="1">
    <citation type="submission" date="2016-05" db="EMBL/GenBank/DDBJ databases">
        <title>Comparative genomics of biotechnologically important yeasts.</title>
        <authorList>
            <consortium name="DOE Joint Genome Institute"/>
            <person name="Riley R."/>
            <person name="Haridas S."/>
            <person name="Wolfe K.H."/>
            <person name="Lopes M.R."/>
            <person name="Hittinger C.T."/>
            <person name="Goker M."/>
            <person name="Salamov A."/>
            <person name="Wisecaver J."/>
            <person name="Long T.M."/>
            <person name="Aerts A.L."/>
            <person name="Barry K."/>
            <person name="Choi C."/>
            <person name="Clum A."/>
            <person name="Coughlan A.Y."/>
            <person name="Deshpande S."/>
            <person name="Douglass A.P."/>
            <person name="Hanson S.J."/>
            <person name="Klenk H.-P."/>
            <person name="Labutti K."/>
            <person name="Lapidus A."/>
            <person name="Lindquist E."/>
            <person name="Lipzen A."/>
            <person name="Meier-Kolthoff J.P."/>
            <person name="Ohm R.A."/>
            <person name="Otillar R.P."/>
            <person name="Pangilinan J."/>
            <person name="Peng Y."/>
            <person name="Rokas A."/>
            <person name="Rosa C.A."/>
            <person name="Scheuner C."/>
            <person name="Sibirny A.A."/>
            <person name="Slot J.C."/>
            <person name="Stielow J.B."/>
            <person name="Sun H."/>
            <person name="Kurtzman C.P."/>
            <person name="Blackwell M."/>
            <person name="Grigoriev I.V."/>
            <person name="Jeffries T.W."/>
        </authorList>
    </citation>
    <scope>NUCLEOTIDE SEQUENCE [LARGE SCALE GENOMIC DNA]</scope>
    <source>
        <strain evidence="5">NRRL Y-17324</strain>
    </source>
</reference>
<dbReference type="EMBL" id="KV453910">
    <property type="protein sequence ID" value="ODV80483.1"/>
    <property type="molecule type" value="Genomic_DNA"/>
</dbReference>
<dbReference type="GO" id="GO:0005783">
    <property type="term" value="C:endoplasmic reticulum"/>
    <property type="evidence" value="ECO:0007669"/>
    <property type="project" value="TreeGrafter"/>
</dbReference>
<dbReference type="RefSeq" id="XP_020065605.1">
    <property type="nucleotide sequence ID" value="XM_020206339.1"/>
</dbReference>
<organism evidence="4 5">
    <name type="scientific">Suhomyces tanzawaensis NRRL Y-17324</name>
    <dbReference type="NCBI Taxonomy" id="984487"/>
    <lineage>
        <taxon>Eukaryota</taxon>
        <taxon>Fungi</taxon>
        <taxon>Dikarya</taxon>
        <taxon>Ascomycota</taxon>
        <taxon>Saccharomycotina</taxon>
        <taxon>Pichiomycetes</taxon>
        <taxon>Debaryomycetaceae</taxon>
        <taxon>Suhomyces</taxon>
    </lineage>
</organism>
<feature type="domain" description="AMP-dependent synthetase/ligase" evidence="3">
    <location>
        <begin position="148"/>
        <end position="530"/>
    </location>
</feature>
<keyword evidence="4" id="KW-0436">Ligase</keyword>
<dbReference type="GO" id="GO:0005524">
    <property type="term" value="F:ATP binding"/>
    <property type="evidence" value="ECO:0007669"/>
    <property type="project" value="UniProtKB-KW"/>
</dbReference>
<dbReference type="STRING" id="984487.A0A1E4SLT4"/>
<dbReference type="OrthoDB" id="1700726at2759"/>
<proteinExistence type="predicted"/>
<dbReference type="PANTHER" id="PTHR43272">
    <property type="entry name" value="LONG-CHAIN-FATTY-ACID--COA LIGASE"/>
    <property type="match status" value="1"/>
</dbReference>
<dbReference type="SUPFAM" id="SSF56801">
    <property type="entry name" value="Acetyl-CoA synthetase-like"/>
    <property type="match status" value="1"/>
</dbReference>
<dbReference type="InterPro" id="IPR042099">
    <property type="entry name" value="ANL_N_sf"/>
</dbReference>
<evidence type="ECO:0000259" key="3">
    <source>
        <dbReference type="Pfam" id="PF00501"/>
    </source>
</evidence>
<dbReference type="Gene3D" id="3.40.50.12780">
    <property type="entry name" value="N-terminal domain of ligase-like"/>
    <property type="match status" value="1"/>
</dbReference>